<evidence type="ECO:0000313" key="4">
    <source>
        <dbReference type="Proteomes" id="UP000494040"/>
    </source>
</evidence>
<dbReference type="SUPFAM" id="SSF51735">
    <property type="entry name" value="NAD(P)-binding Rossmann-fold domains"/>
    <property type="match status" value="1"/>
</dbReference>
<dbReference type="GO" id="GO:0016491">
    <property type="term" value="F:oxidoreductase activity"/>
    <property type="evidence" value="ECO:0007669"/>
    <property type="project" value="UniProtKB-KW"/>
</dbReference>
<accession>A0A8I6R8Y0</accession>
<evidence type="ECO:0000256" key="1">
    <source>
        <dbReference type="ARBA" id="ARBA00023002"/>
    </source>
</evidence>
<proteinExistence type="inferred from homology"/>
<dbReference type="InterPro" id="IPR002347">
    <property type="entry name" value="SDR_fam"/>
</dbReference>
<keyword evidence="1" id="KW-0560">Oxidoreductase</keyword>
<dbReference type="OrthoDB" id="191139at2759"/>
<dbReference type="PANTHER" id="PTHR43157:SF73">
    <property type="entry name" value="WW DOMAIN-CONTAINING OXIDOREDUCTASE-LIKE PROTEIN"/>
    <property type="match status" value="1"/>
</dbReference>
<reference evidence="3" key="1">
    <citation type="submission" date="2022-01" db="UniProtKB">
        <authorList>
            <consortium name="EnsemblMetazoa"/>
        </authorList>
    </citation>
    <scope>IDENTIFICATION</scope>
</reference>
<comment type="similarity">
    <text evidence="2">Belongs to the short-chain dehydrogenases/reductases (SDR) family.</text>
</comment>
<dbReference type="PRINTS" id="PR00080">
    <property type="entry name" value="SDRFAMILY"/>
</dbReference>
<gene>
    <name evidence="3" type="primary">106662147</name>
</gene>
<sequence>MGARGTKLASSARLDGKTAVVTGSSAGIGKVTAKELFRLGARVIMACRDVKKAEEVAESIKTELSDESNLGELVVKQLNLGSLASVKNCADDLKNTETSINLLINNAGVMACPLSKTEDNFEMQFGVNHLGHFVFTNILLPKIIASAPSRIINLSSSAHEYGELVWDDINFERRTYRPIKAYAQSKLANVLFSIELARQLKDKGVTVYSVHPGVVKTELGRHFDDTYFWGARKIINTLFYPFYKTAEEGAMTTLYCALKEDVDNSGAYFSNCKMTKTFDDEKYANDAKTLWDKSVDMTKKFLDISYTN</sequence>
<dbReference type="Proteomes" id="UP000494040">
    <property type="component" value="Unassembled WGS sequence"/>
</dbReference>
<keyword evidence="4" id="KW-1185">Reference proteome</keyword>
<name>A0A8I6R8Y0_CIMLE</name>
<dbReference type="PRINTS" id="PR00081">
    <property type="entry name" value="GDHRDH"/>
</dbReference>
<dbReference type="AlphaFoldDB" id="A0A8I6R8Y0"/>
<protein>
    <submittedName>
        <fullName evidence="3">Uncharacterized protein</fullName>
    </submittedName>
</protein>
<dbReference type="Gene3D" id="3.40.50.720">
    <property type="entry name" value="NAD(P)-binding Rossmann-like Domain"/>
    <property type="match status" value="1"/>
</dbReference>
<dbReference type="OMA" id="KTANTYM"/>
<evidence type="ECO:0000313" key="3">
    <source>
        <dbReference type="EnsemblMetazoa" id="XP_014241465.1"/>
    </source>
</evidence>
<organism evidence="3 4">
    <name type="scientific">Cimex lectularius</name>
    <name type="common">Bed bug</name>
    <name type="synonym">Acanthia lectularia</name>
    <dbReference type="NCBI Taxonomy" id="79782"/>
    <lineage>
        <taxon>Eukaryota</taxon>
        <taxon>Metazoa</taxon>
        <taxon>Ecdysozoa</taxon>
        <taxon>Arthropoda</taxon>
        <taxon>Hexapoda</taxon>
        <taxon>Insecta</taxon>
        <taxon>Pterygota</taxon>
        <taxon>Neoptera</taxon>
        <taxon>Paraneoptera</taxon>
        <taxon>Hemiptera</taxon>
        <taxon>Heteroptera</taxon>
        <taxon>Panheteroptera</taxon>
        <taxon>Cimicomorpha</taxon>
        <taxon>Cimicidae</taxon>
        <taxon>Cimex</taxon>
    </lineage>
</organism>
<dbReference type="EnsemblMetazoa" id="XM_014385979.2">
    <property type="protein sequence ID" value="XP_014241465.1"/>
    <property type="gene ID" value="LOC106662147"/>
</dbReference>
<dbReference type="KEGG" id="clec:106662147"/>
<dbReference type="PANTHER" id="PTHR43157">
    <property type="entry name" value="PHOSPHATIDYLINOSITOL-GLYCAN BIOSYNTHESIS CLASS F PROTEIN-RELATED"/>
    <property type="match status" value="1"/>
</dbReference>
<dbReference type="Pfam" id="PF00106">
    <property type="entry name" value="adh_short"/>
    <property type="match status" value="1"/>
</dbReference>
<evidence type="ECO:0000256" key="2">
    <source>
        <dbReference type="RuleBase" id="RU000363"/>
    </source>
</evidence>
<dbReference type="InterPro" id="IPR036291">
    <property type="entry name" value="NAD(P)-bd_dom_sf"/>
</dbReference>